<name>A0A2K3KRW4_TRIPR</name>
<organism evidence="1 2">
    <name type="scientific">Trifolium pratense</name>
    <name type="common">Red clover</name>
    <dbReference type="NCBI Taxonomy" id="57577"/>
    <lineage>
        <taxon>Eukaryota</taxon>
        <taxon>Viridiplantae</taxon>
        <taxon>Streptophyta</taxon>
        <taxon>Embryophyta</taxon>
        <taxon>Tracheophyta</taxon>
        <taxon>Spermatophyta</taxon>
        <taxon>Magnoliopsida</taxon>
        <taxon>eudicotyledons</taxon>
        <taxon>Gunneridae</taxon>
        <taxon>Pentapetalae</taxon>
        <taxon>rosids</taxon>
        <taxon>fabids</taxon>
        <taxon>Fabales</taxon>
        <taxon>Fabaceae</taxon>
        <taxon>Papilionoideae</taxon>
        <taxon>50 kb inversion clade</taxon>
        <taxon>NPAAA clade</taxon>
        <taxon>Hologalegina</taxon>
        <taxon>IRL clade</taxon>
        <taxon>Trifolieae</taxon>
        <taxon>Trifolium</taxon>
    </lineage>
</organism>
<dbReference type="Proteomes" id="UP000236291">
    <property type="component" value="Unassembled WGS sequence"/>
</dbReference>
<dbReference type="AlphaFoldDB" id="A0A2K3KRW4"/>
<reference evidence="1 2" key="2">
    <citation type="journal article" date="2017" name="Front. Plant Sci.">
        <title>Gene Classification and Mining of Molecular Markers Useful in Red Clover (Trifolium pratense) Breeding.</title>
        <authorList>
            <person name="Istvanek J."/>
            <person name="Dluhosova J."/>
            <person name="Dluhos P."/>
            <person name="Patkova L."/>
            <person name="Nedelnik J."/>
            <person name="Repkova J."/>
        </authorList>
    </citation>
    <scope>NUCLEOTIDE SEQUENCE [LARGE SCALE GENOMIC DNA]</scope>
    <source>
        <strain evidence="2">cv. Tatra</strain>
        <tissue evidence="1">Young leaves</tissue>
    </source>
</reference>
<reference evidence="1 2" key="1">
    <citation type="journal article" date="2014" name="Am. J. Bot.">
        <title>Genome assembly and annotation for red clover (Trifolium pratense; Fabaceae).</title>
        <authorList>
            <person name="Istvanek J."/>
            <person name="Jaros M."/>
            <person name="Krenek A."/>
            <person name="Repkova J."/>
        </authorList>
    </citation>
    <scope>NUCLEOTIDE SEQUENCE [LARGE SCALE GENOMIC DNA]</scope>
    <source>
        <strain evidence="2">cv. Tatra</strain>
        <tissue evidence="1">Young leaves</tissue>
    </source>
</reference>
<dbReference type="EMBL" id="ASHM01239344">
    <property type="protein sequence ID" value="PNX69003.1"/>
    <property type="molecule type" value="Genomic_DNA"/>
</dbReference>
<feature type="non-terminal residue" evidence="1">
    <location>
        <position position="1"/>
    </location>
</feature>
<gene>
    <name evidence="1" type="ORF">L195_g064238</name>
</gene>
<proteinExistence type="predicted"/>
<evidence type="ECO:0000313" key="2">
    <source>
        <dbReference type="Proteomes" id="UP000236291"/>
    </source>
</evidence>
<comment type="caution">
    <text evidence="1">The sequence shown here is derived from an EMBL/GenBank/DDBJ whole genome shotgun (WGS) entry which is preliminary data.</text>
</comment>
<protein>
    <submittedName>
        <fullName evidence="1">Uncharacterized protein</fullName>
    </submittedName>
</protein>
<accession>A0A2K3KRW4</accession>
<evidence type="ECO:0000313" key="1">
    <source>
        <dbReference type="EMBL" id="PNX69003.1"/>
    </source>
</evidence>
<sequence>KCPNALKTINKKLLSQCCSLSEGSASLSEPHQWITCSWRAAASYGELFATRSLSEGLASAS</sequence>